<keyword evidence="9" id="KW-1185">Reference proteome</keyword>
<dbReference type="InterPro" id="IPR005793">
    <property type="entry name" value="Formyl_trans_C"/>
</dbReference>
<dbReference type="InterPro" id="IPR041711">
    <property type="entry name" value="Met-tRNA-FMT_N"/>
</dbReference>
<dbReference type="SUPFAM" id="SSF53328">
    <property type="entry name" value="Formyltransferase"/>
    <property type="match status" value="1"/>
</dbReference>
<dbReference type="Proteomes" id="UP001059819">
    <property type="component" value="Chromosome"/>
</dbReference>
<evidence type="ECO:0000259" key="6">
    <source>
        <dbReference type="Pfam" id="PF00551"/>
    </source>
</evidence>
<protein>
    <recommendedName>
        <fullName evidence="2 5">Methionyl-tRNA formyltransferase</fullName>
        <ecNumber evidence="2 5">2.1.2.9</ecNumber>
    </recommendedName>
</protein>
<dbReference type="PANTHER" id="PTHR11138">
    <property type="entry name" value="METHIONYL-TRNA FORMYLTRANSFERASE"/>
    <property type="match status" value="1"/>
</dbReference>
<evidence type="ECO:0000256" key="1">
    <source>
        <dbReference type="ARBA" id="ARBA00010699"/>
    </source>
</evidence>
<dbReference type="InterPro" id="IPR036477">
    <property type="entry name" value="Formyl_transf_N_sf"/>
</dbReference>
<dbReference type="CDD" id="cd08704">
    <property type="entry name" value="Met_tRNA_FMT_C"/>
    <property type="match status" value="1"/>
</dbReference>
<comment type="function">
    <text evidence="5">Attaches a formyl group to the free amino group of methionyl-tRNA(fMet). The formyl group appears to play a dual role in the initiator identity of N-formylmethionyl-tRNA by promoting its recognition by IF2 and preventing the misappropriation of this tRNA by the elongation apparatus.</text>
</comment>
<dbReference type="NCBIfam" id="TIGR00460">
    <property type="entry name" value="fmt"/>
    <property type="match status" value="1"/>
</dbReference>
<evidence type="ECO:0000313" key="9">
    <source>
        <dbReference type="Proteomes" id="UP001059819"/>
    </source>
</evidence>
<sequence>MENKKIKAVFCGTPKIGATILKALTEIKEIEVILAISQPDKPQGRKKELVPTPVKQIALDNNIKVIQPVKIGEAYEQLAELDFDYFITCAYGQFIPTKVLKLAKFDSINFHGSLLPELRGGAPIQYAIKLGKKTTGMSIMKMVREMDAGDYYVQESIDILDSDDSGSLFDKMADLGAEMAKKYLVDIYNNKYEPIKQDESKVTFCRNIAPEEEKINWDDTSFNIFNLIRSLSPTPISYTTINEQRYKIKSSKITEIDDKFIGVKPGTIIDINKQGIVVKTKDKAITILEIQRQGKKLQPASIYFLNNLSDLKINDIFE</sequence>
<evidence type="ECO:0000256" key="3">
    <source>
        <dbReference type="ARBA" id="ARBA00022679"/>
    </source>
</evidence>
<dbReference type="PANTHER" id="PTHR11138:SF5">
    <property type="entry name" value="METHIONYL-TRNA FORMYLTRANSFERASE, MITOCHONDRIAL"/>
    <property type="match status" value="1"/>
</dbReference>
<dbReference type="RefSeq" id="WP_259430479.1">
    <property type="nucleotide sequence ID" value="NZ_CP103424.1"/>
</dbReference>
<dbReference type="EMBL" id="CP103424">
    <property type="protein sequence ID" value="UWD35337.1"/>
    <property type="molecule type" value="Genomic_DNA"/>
</dbReference>
<dbReference type="EC" id="2.1.2.9" evidence="2 5"/>
<evidence type="ECO:0000313" key="8">
    <source>
        <dbReference type="EMBL" id="UWD35337.1"/>
    </source>
</evidence>
<dbReference type="HAMAP" id="MF_00182">
    <property type="entry name" value="Formyl_trans"/>
    <property type="match status" value="1"/>
</dbReference>
<dbReference type="Pfam" id="PF00551">
    <property type="entry name" value="Formyl_trans_N"/>
    <property type="match status" value="1"/>
</dbReference>
<keyword evidence="4 5" id="KW-0648">Protein biosynthesis</keyword>
<keyword evidence="3 5" id="KW-0808">Transferase</keyword>
<feature type="domain" description="Formyl transferase C-terminal" evidence="7">
    <location>
        <begin position="207"/>
        <end position="303"/>
    </location>
</feature>
<dbReference type="InterPro" id="IPR002376">
    <property type="entry name" value="Formyl_transf_N"/>
</dbReference>
<evidence type="ECO:0000256" key="5">
    <source>
        <dbReference type="HAMAP-Rule" id="MF_00182"/>
    </source>
</evidence>
<evidence type="ECO:0000256" key="2">
    <source>
        <dbReference type="ARBA" id="ARBA00012261"/>
    </source>
</evidence>
<feature type="domain" description="Formyl transferase N-terminal" evidence="6">
    <location>
        <begin position="8"/>
        <end position="179"/>
    </location>
</feature>
<evidence type="ECO:0000259" key="7">
    <source>
        <dbReference type="Pfam" id="PF02911"/>
    </source>
</evidence>
<gene>
    <name evidence="5 8" type="primary">fmt</name>
    <name evidence="8" type="ORF">NX779_01720</name>
</gene>
<comment type="catalytic activity">
    <reaction evidence="5">
        <text>L-methionyl-tRNA(fMet) + (6R)-10-formyltetrahydrofolate = N-formyl-L-methionyl-tRNA(fMet) + (6S)-5,6,7,8-tetrahydrofolate + H(+)</text>
        <dbReference type="Rhea" id="RHEA:24380"/>
        <dbReference type="Rhea" id="RHEA-COMP:9952"/>
        <dbReference type="Rhea" id="RHEA-COMP:9953"/>
        <dbReference type="ChEBI" id="CHEBI:15378"/>
        <dbReference type="ChEBI" id="CHEBI:57453"/>
        <dbReference type="ChEBI" id="CHEBI:78530"/>
        <dbReference type="ChEBI" id="CHEBI:78844"/>
        <dbReference type="ChEBI" id="CHEBI:195366"/>
        <dbReference type="EC" id="2.1.2.9"/>
    </reaction>
</comment>
<dbReference type="CDD" id="cd08646">
    <property type="entry name" value="FMT_core_Met-tRNA-FMT_N"/>
    <property type="match status" value="1"/>
</dbReference>
<dbReference type="SUPFAM" id="SSF50486">
    <property type="entry name" value="FMT C-terminal domain-like"/>
    <property type="match status" value="1"/>
</dbReference>
<accession>A0ABY5TXH2</accession>
<feature type="binding site" evidence="5">
    <location>
        <begin position="113"/>
        <end position="116"/>
    </location>
    <ligand>
        <name>(6S)-5,6,7,8-tetrahydrofolate</name>
        <dbReference type="ChEBI" id="CHEBI:57453"/>
    </ligand>
</feature>
<dbReference type="Gene3D" id="3.40.50.12230">
    <property type="match status" value="1"/>
</dbReference>
<organism evidence="8 9">
    <name type="scientific">Mycoplasma cottewii</name>
    <dbReference type="NCBI Taxonomy" id="51364"/>
    <lineage>
        <taxon>Bacteria</taxon>
        <taxon>Bacillati</taxon>
        <taxon>Mycoplasmatota</taxon>
        <taxon>Mollicutes</taxon>
        <taxon>Mycoplasmataceae</taxon>
        <taxon>Mycoplasma</taxon>
    </lineage>
</organism>
<dbReference type="InterPro" id="IPR005794">
    <property type="entry name" value="Fmt"/>
</dbReference>
<dbReference type="Pfam" id="PF02911">
    <property type="entry name" value="Formyl_trans_C"/>
    <property type="match status" value="1"/>
</dbReference>
<evidence type="ECO:0000256" key="4">
    <source>
        <dbReference type="ARBA" id="ARBA00022917"/>
    </source>
</evidence>
<dbReference type="InterPro" id="IPR044135">
    <property type="entry name" value="Met-tRNA-FMT_C"/>
</dbReference>
<proteinExistence type="inferred from homology"/>
<dbReference type="GO" id="GO:0004479">
    <property type="term" value="F:methionyl-tRNA formyltransferase activity"/>
    <property type="evidence" value="ECO:0007669"/>
    <property type="project" value="UniProtKB-EC"/>
</dbReference>
<reference evidence="8" key="1">
    <citation type="submission" date="2022-08" db="EMBL/GenBank/DDBJ databases">
        <title>Complete genome sequence of Mycoplasma cottewii type strain VIS.</title>
        <authorList>
            <person name="Spergser J."/>
        </authorList>
    </citation>
    <scope>NUCLEOTIDE SEQUENCE</scope>
    <source>
        <strain evidence="8">VIS</strain>
    </source>
</reference>
<dbReference type="InterPro" id="IPR011034">
    <property type="entry name" value="Formyl_transferase-like_C_sf"/>
</dbReference>
<name>A0ABY5TXH2_9MOLU</name>
<comment type="similarity">
    <text evidence="1 5">Belongs to the Fmt family.</text>
</comment>